<dbReference type="AlphaFoldDB" id="A0A2H0YNX5"/>
<evidence type="ECO:0000313" key="1">
    <source>
        <dbReference type="EMBL" id="PIS40126.1"/>
    </source>
</evidence>
<dbReference type="InterPro" id="IPR029069">
    <property type="entry name" value="HotDog_dom_sf"/>
</dbReference>
<accession>A0A2H0YNX5</accession>
<name>A0A2H0YNX5_9BACT</name>
<organism evidence="1 2">
    <name type="scientific">Candidatus Nealsonbacteria bacterium CG08_land_8_20_14_0_20_36_22</name>
    <dbReference type="NCBI Taxonomy" id="1974704"/>
    <lineage>
        <taxon>Bacteria</taxon>
        <taxon>Candidatus Nealsoniibacteriota</taxon>
    </lineage>
</organism>
<proteinExistence type="predicted"/>
<dbReference type="EMBL" id="PEYC01000028">
    <property type="protein sequence ID" value="PIS40126.1"/>
    <property type="molecule type" value="Genomic_DNA"/>
</dbReference>
<gene>
    <name evidence="1" type="ORF">COT32_01480</name>
</gene>
<dbReference type="InterPro" id="IPR013114">
    <property type="entry name" value="FabA_FabZ"/>
</dbReference>
<reference evidence="2" key="1">
    <citation type="submission" date="2017-09" db="EMBL/GenBank/DDBJ databases">
        <title>Depth-based differentiation of microbial function through sediment-hosted aquifers and enrichment of novel symbionts in the deep terrestrial subsurface.</title>
        <authorList>
            <person name="Probst A.J."/>
            <person name="Ladd B."/>
            <person name="Jarett J.K."/>
            <person name="Geller-Mcgrath D.E."/>
            <person name="Sieber C.M.K."/>
            <person name="Emerson J.B."/>
            <person name="Anantharaman K."/>
            <person name="Thomas B.C."/>
            <person name="Malmstrom R."/>
            <person name="Stieglmeier M."/>
            <person name="Klingl A."/>
            <person name="Woyke T."/>
            <person name="Ryan C.M."/>
            <person name="Banfield J.F."/>
        </authorList>
    </citation>
    <scope>NUCLEOTIDE SEQUENCE [LARGE SCALE GENOMIC DNA]</scope>
</reference>
<dbReference type="Gene3D" id="3.10.129.10">
    <property type="entry name" value="Hotdog Thioesterase"/>
    <property type="match status" value="1"/>
</dbReference>
<comment type="caution">
    <text evidence="1">The sequence shown here is derived from an EMBL/GenBank/DDBJ whole genome shotgun (WGS) entry which is preliminary data.</text>
</comment>
<dbReference type="Pfam" id="PF07977">
    <property type="entry name" value="FabA"/>
    <property type="match status" value="1"/>
</dbReference>
<dbReference type="Proteomes" id="UP000231472">
    <property type="component" value="Unassembled WGS sequence"/>
</dbReference>
<dbReference type="SUPFAM" id="SSF54637">
    <property type="entry name" value="Thioesterase/thiol ester dehydrase-isomerase"/>
    <property type="match status" value="1"/>
</dbReference>
<protein>
    <submittedName>
        <fullName evidence="1">Uncharacterized protein</fullName>
    </submittedName>
</protein>
<evidence type="ECO:0000313" key="2">
    <source>
        <dbReference type="Proteomes" id="UP000231472"/>
    </source>
</evidence>
<sequence>MDEKNNRTEKQTGRARKIFRGVVNFLKREEKIIINKEQIGLILPHRGRMLLLDRVVITAQKIMGEFIVTNEVCDGHAVLEGKLVLKGSDLFDMAAQLLGVWAAQHSDAEFKGKKTVIREYGGAKFRNPIFPKEFLVMEIDPENASAQVMVGRDIIITKGEKFSARVGKEKKAEISSVELIIY</sequence>